<dbReference type="AlphaFoldDB" id="C6ATV2"/>
<dbReference type="KEGG" id="rlg:Rleg_3193"/>
<protein>
    <submittedName>
        <fullName evidence="1">Uncharacterized protein</fullName>
    </submittedName>
</protein>
<organism evidence="1 2">
    <name type="scientific">Rhizobium leguminosarum bv. trifolii (strain WSM1325)</name>
    <dbReference type="NCBI Taxonomy" id="395491"/>
    <lineage>
        <taxon>Bacteria</taxon>
        <taxon>Pseudomonadati</taxon>
        <taxon>Pseudomonadota</taxon>
        <taxon>Alphaproteobacteria</taxon>
        <taxon>Hyphomicrobiales</taxon>
        <taxon>Rhizobiaceae</taxon>
        <taxon>Rhizobium/Agrobacterium group</taxon>
        <taxon>Rhizobium</taxon>
    </lineage>
</organism>
<accession>C6ATV2</accession>
<reference evidence="1 2" key="1">
    <citation type="journal article" date="2010" name="Stand. Genomic Sci.">
        <title>Complete genome sequence of Rhizobium leguminosarum bv. trifolii strain WSM1325, an effective microsymbiont of annual Mediterranean clovers.</title>
        <authorList>
            <person name="Reeve W."/>
            <person name="O'Hara G."/>
            <person name="Chain P."/>
            <person name="Ardley J."/>
            <person name="Brau L."/>
            <person name="Nandesena K."/>
            <person name="Tiwari R."/>
            <person name="Copeland A."/>
            <person name="Nolan M."/>
            <person name="Han C."/>
            <person name="Brettin T."/>
            <person name="Land M."/>
            <person name="Ovchinikova G."/>
            <person name="Ivanova N."/>
            <person name="Mavromatis K."/>
            <person name="Markowitz V."/>
            <person name="Kyrpides N."/>
            <person name="Melino V."/>
            <person name="Denton M."/>
            <person name="Yates R."/>
            <person name="Howieson J."/>
        </authorList>
    </citation>
    <scope>NUCLEOTIDE SEQUENCE [LARGE SCALE GENOMIC DNA]</scope>
    <source>
        <strain evidence="1 2">WSM1325</strain>
    </source>
</reference>
<evidence type="ECO:0000313" key="1">
    <source>
        <dbReference type="EMBL" id="ACS57444.1"/>
    </source>
</evidence>
<name>C6ATV2_RHILS</name>
<dbReference type="EMBL" id="CP001622">
    <property type="protein sequence ID" value="ACS57444.1"/>
    <property type="molecule type" value="Genomic_DNA"/>
</dbReference>
<proteinExistence type="predicted"/>
<dbReference type="Proteomes" id="UP000002256">
    <property type="component" value="Chromosome"/>
</dbReference>
<evidence type="ECO:0000313" key="2">
    <source>
        <dbReference type="Proteomes" id="UP000002256"/>
    </source>
</evidence>
<gene>
    <name evidence="1" type="ordered locus">Rleg_3193</name>
</gene>
<dbReference type="HOGENOM" id="CLU_2864768_0_0_5"/>
<sequence>MAYVHDVIERVMMREPLPSDLKDISFLISIHYLDLATSHRDAVSLLVSDGLVVFLSDGLPVGQA</sequence>